<sequence>MCGSNRESVVLGTKSGVPSGLTTPPFEFPPYGSNFGHTTVNNRGSVRYGEKLWRLCRSPLCRASRRCLETFIFHKDCFWFAKLKSPTLTLSYIFEVGFWSRPYSSRPYSGLCYQTRLPWVSPELAAYTDTDYTRDVLDGIITTGDIIKFLESLPSELCQLVKSYCPESPLWRYSVAVAWPPKTFLKLGESNIVTVSLRDLDGWVRGTILPNSEEATLCRRILARISLDNDGIRKVEFLNDWPDASSSFLPTLGQWYIVEDFEDTKVEFLSKLKFCQGGCNVWDTPNPPRPDLYRFVDCRKLWHPRISRIPVVRGITGITVFLHNGYIYGLHAHRDGSSVAFDFSILRLRFSNPIWLYFPLVLEEEIQAVWICHRERGKSYTFTVKTSYGRTYKFGSQTDDPHSTIQCLGYGSIKYLLYNNPDPGEAIWGLGVSQNTEENPLHELEYPTAIEHPSNSKGIYYSRASLEGVCKVECFLDDNNPDGVVQSCIGVLLHYSDNRREALGECRIGVSKTIHINAPTMLHLRPGSSEELHSGVWFTSLASEAQDLESLGWKGRQMGGFITWCFGNEVIEIVHA</sequence>
<dbReference type="STRING" id="2656787.A0A370TF13"/>
<organism evidence="1 2">
    <name type="scientific">Venustampulla echinocandica</name>
    <dbReference type="NCBI Taxonomy" id="2656787"/>
    <lineage>
        <taxon>Eukaryota</taxon>
        <taxon>Fungi</taxon>
        <taxon>Dikarya</taxon>
        <taxon>Ascomycota</taxon>
        <taxon>Pezizomycotina</taxon>
        <taxon>Leotiomycetes</taxon>
        <taxon>Helotiales</taxon>
        <taxon>Pleuroascaceae</taxon>
        <taxon>Venustampulla</taxon>
    </lineage>
</organism>
<reference evidence="1 2" key="1">
    <citation type="journal article" date="2018" name="IMA Fungus">
        <title>IMA Genome-F 9: Draft genome sequence of Annulohypoxylon stygium, Aspergillus mulundensis, Berkeleyomyces basicola (syn. Thielaviopsis basicola), Ceratocystis smalleyi, two Cercospora beticola strains, Coleophoma cylindrospora, Fusarium fracticaudum, Phialophora cf. hyalina, and Morchella septimelata.</title>
        <authorList>
            <person name="Wingfield B.D."/>
            <person name="Bills G.F."/>
            <person name="Dong Y."/>
            <person name="Huang W."/>
            <person name="Nel W.J."/>
            <person name="Swalarsk-Parry B.S."/>
            <person name="Vaghefi N."/>
            <person name="Wilken P.M."/>
            <person name="An Z."/>
            <person name="de Beer Z.W."/>
            <person name="De Vos L."/>
            <person name="Chen L."/>
            <person name="Duong T.A."/>
            <person name="Gao Y."/>
            <person name="Hammerbacher A."/>
            <person name="Kikkert J.R."/>
            <person name="Li Y."/>
            <person name="Li H."/>
            <person name="Li K."/>
            <person name="Li Q."/>
            <person name="Liu X."/>
            <person name="Ma X."/>
            <person name="Naidoo K."/>
            <person name="Pethybridge S.J."/>
            <person name="Sun J."/>
            <person name="Steenkamp E.T."/>
            <person name="van der Nest M.A."/>
            <person name="van Wyk S."/>
            <person name="Wingfield M.J."/>
            <person name="Xiong C."/>
            <person name="Yue Q."/>
            <person name="Zhang X."/>
        </authorList>
    </citation>
    <scope>NUCLEOTIDE SEQUENCE [LARGE SCALE GENOMIC DNA]</scope>
    <source>
        <strain evidence="1 2">BP 5553</strain>
    </source>
</reference>
<protein>
    <submittedName>
        <fullName evidence="1">Uncharacterized protein</fullName>
    </submittedName>
</protein>
<dbReference type="Proteomes" id="UP000254866">
    <property type="component" value="Unassembled WGS sequence"/>
</dbReference>
<name>A0A370TF13_9HELO</name>
<keyword evidence="2" id="KW-1185">Reference proteome</keyword>
<dbReference type="RefSeq" id="XP_031866733.1">
    <property type="nucleotide sequence ID" value="XM_032017302.1"/>
</dbReference>
<comment type="caution">
    <text evidence="1">The sequence shown here is derived from an EMBL/GenBank/DDBJ whole genome shotgun (WGS) entry which is preliminary data.</text>
</comment>
<accession>A0A370TF13</accession>
<proteinExistence type="predicted"/>
<dbReference type="EMBL" id="NPIC01000009">
    <property type="protein sequence ID" value="RDL33240.1"/>
    <property type="molecule type" value="Genomic_DNA"/>
</dbReference>
<evidence type="ECO:0000313" key="1">
    <source>
        <dbReference type="EMBL" id="RDL33240.1"/>
    </source>
</evidence>
<dbReference type="OrthoDB" id="3550442at2759"/>
<gene>
    <name evidence="1" type="ORF">BP5553_08679</name>
</gene>
<dbReference type="AlphaFoldDB" id="A0A370TF13"/>
<evidence type="ECO:0000313" key="2">
    <source>
        <dbReference type="Proteomes" id="UP000254866"/>
    </source>
</evidence>
<dbReference type="GeneID" id="43601528"/>